<dbReference type="InterPro" id="IPR029062">
    <property type="entry name" value="Class_I_gatase-like"/>
</dbReference>
<dbReference type="GO" id="GO:0016829">
    <property type="term" value="F:lyase activity"/>
    <property type="evidence" value="ECO:0007669"/>
    <property type="project" value="UniProtKB-KW"/>
</dbReference>
<evidence type="ECO:0000256" key="1">
    <source>
        <dbReference type="ARBA" id="ARBA00005091"/>
    </source>
</evidence>
<feature type="active site" evidence="10">
    <location>
        <position position="188"/>
    </location>
</feature>
<dbReference type="PANTHER" id="PTHR42701">
    <property type="entry name" value="IMIDAZOLE GLYCEROL PHOSPHATE SYNTHASE SUBUNIT HISH"/>
    <property type="match status" value="1"/>
</dbReference>
<keyword evidence="7 10" id="KW-0456">Lyase</keyword>
<dbReference type="NCBIfam" id="TIGR01855">
    <property type="entry name" value="IMP_synth_hisH"/>
    <property type="match status" value="1"/>
</dbReference>
<dbReference type="InterPro" id="IPR017926">
    <property type="entry name" value="GATASE"/>
</dbReference>
<comment type="caution">
    <text evidence="12">The sequence shown here is derived from an EMBL/GenBank/DDBJ whole genome shotgun (WGS) entry which is preliminary data.</text>
</comment>
<evidence type="ECO:0000313" key="13">
    <source>
        <dbReference type="Proteomes" id="UP001597375"/>
    </source>
</evidence>
<feature type="domain" description="Glutamine amidotransferase" evidence="11">
    <location>
        <begin position="5"/>
        <end position="201"/>
    </location>
</feature>
<protein>
    <recommendedName>
        <fullName evidence="10">Imidazole glycerol phosphate synthase subunit HisH</fullName>
        <ecNumber evidence="10">4.3.2.10</ecNumber>
    </recommendedName>
    <alternativeName>
        <fullName evidence="10">IGP synthase glutaminase subunit</fullName>
        <ecNumber evidence="10">3.5.1.2</ecNumber>
    </alternativeName>
    <alternativeName>
        <fullName evidence="10">IGP synthase subunit HisH</fullName>
    </alternativeName>
    <alternativeName>
        <fullName evidence="10">ImGP synthase subunit HisH</fullName>
        <shortName evidence="10">IGPS subunit HisH</shortName>
    </alternativeName>
</protein>
<comment type="pathway">
    <text evidence="1 10">Amino-acid biosynthesis; L-histidine biosynthesis; L-histidine from 5-phospho-alpha-D-ribose 1-diphosphate: step 5/9.</text>
</comment>
<sequence length="204" mass="22102">MNVGLVDYGGGNLRSVANALHAIGVDPKIINTPEELADVTHVILPGQGEFGDVIRQLQKRNLVSALRDWIAAGKPYFGICVGYQILFDGSDEAPEVPGLGIVKGRCSRFSEAEGKKIPQMGWNGATPPDAGQGYWKGLGEEPYFYFVHSYFPVVTDPEWAVAETDYAGEKFAASVEKGKVLACQFHPEKSQDAGLTLLKNFLGL</sequence>
<evidence type="ECO:0000256" key="6">
    <source>
        <dbReference type="ARBA" id="ARBA00023102"/>
    </source>
</evidence>
<evidence type="ECO:0000313" key="12">
    <source>
        <dbReference type="EMBL" id="MFD2257123.1"/>
    </source>
</evidence>
<dbReference type="InterPro" id="IPR010139">
    <property type="entry name" value="Imidazole-glycPsynth_HisH"/>
</dbReference>
<dbReference type="EC" id="4.3.2.10" evidence="10"/>
<keyword evidence="10" id="KW-0963">Cytoplasm</keyword>
<organism evidence="12 13">
    <name type="scientific">Luteolibacter algae</name>
    <dbReference type="NCBI Taxonomy" id="454151"/>
    <lineage>
        <taxon>Bacteria</taxon>
        <taxon>Pseudomonadati</taxon>
        <taxon>Verrucomicrobiota</taxon>
        <taxon>Verrucomicrobiia</taxon>
        <taxon>Verrucomicrobiales</taxon>
        <taxon>Verrucomicrobiaceae</taxon>
        <taxon>Luteolibacter</taxon>
    </lineage>
</organism>
<keyword evidence="5 10" id="KW-0315">Glutamine amidotransferase</keyword>
<dbReference type="RefSeq" id="WP_386820409.1">
    <property type="nucleotide sequence ID" value="NZ_JBHUIT010000017.1"/>
</dbReference>
<dbReference type="SUPFAM" id="SSF52317">
    <property type="entry name" value="Class I glutamine amidotransferase-like"/>
    <property type="match status" value="1"/>
</dbReference>
<evidence type="ECO:0000256" key="7">
    <source>
        <dbReference type="ARBA" id="ARBA00023239"/>
    </source>
</evidence>
<keyword evidence="6 10" id="KW-0368">Histidine biosynthesis</keyword>
<dbReference type="EMBL" id="JBHUIT010000017">
    <property type="protein sequence ID" value="MFD2257123.1"/>
    <property type="molecule type" value="Genomic_DNA"/>
</dbReference>
<dbReference type="PANTHER" id="PTHR42701:SF1">
    <property type="entry name" value="IMIDAZOLE GLYCEROL PHOSPHATE SYNTHASE SUBUNIT HISH"/>
    <property type="match status" value="1"/>
</dbReference>
<dbReference type="Pfam" id="PF00117">
    <property type="entry name" value="GATase"/>
    <property type="match status" value="1"/>
</dbReference>
<evidence type="ECO:0000259" key="11">
    <source>
        <dbReference type="Pfam" id="PF00117"/>
    </source>
</evidence>
<keyword evidence="4 10" id="KW-0378">Hydrolase</keyword>
<keyword evidence="3 10" id="KW-0028">Amino-acid biosynthesis</keyword>
<evidence type="ECO:0000256" key="3">
    <source>
        <dbReference type="ARBA" id="ARBA00022605"/>
    </source>
</evidence>
<comment type="catalytic activity">
    <reaction evidence="8 10">
        <text>5-[(5-phospho-1-deoxy-D-ribulos-1-ylimino)methylamino]-1-(5-phospho-beta-D-ribosyl)imidazole-4-carboxamide + L-glutamine = D-erythro-1-(imidazol-4-yl)glycerol 3-phosphate + 5-amino-1-(5-phospho-beta-D-ribosyl)imidazole-4-carboxamide + L-glutamate + H(+)</text>
        <dbReference type="Rhea" id="RHEA:24793"/>
        <dbReference type="ChEBI" id="CHEBI:15378"/>
        <dbReference type="ChEBI" id="CHEBI:29985"/>
        <dbReference type="ChEBI" id="CHEBI:58278"/>
        <dbReference type="ChEBI" id="CHEBI:58359"/>
        <dbReference type="ChEBI" id="CHEBI:58475"/>
        <dbReference type="ChEBI" id="CHEBI:58525"/>
        <dbReference type="EC" id="4.3.2.10"/>
    </reaction>
</comment>
<comment type="subunit">
    <text evidence="2 10">Heterodimer of HisH and HisF.</text>
</comment>
<dbReference type="CDD" id="cd01748">
    <property type="entry name" value="GATase1_IGP_Synthase"/>
    <property type="match status" value="1"/>
</dbReference>
<dbReference type="PROSITE" id="PS51273">
    <property type="entry name" value="GATASE_TYPE_1"/>
    <property type="match status" value="1"/>
</dbReference>
<reference evidence="13" key="1">
    <citation type="journal article" date="2019" name="Int. J. Syst. Evol. Microbiol.">
        <title>The Global Catalogue of Microorganisms (GCM) 10K type strain sequencing project: providing services to taxonomists for standard genome sequencing and annotation.</title>
        <authorList>
            <consortium name="The Broad Institute Genomics Platform"/>
            <consortium name="The Broad Institute Genome Sequencing Center for Infectious Disease"/>
            <person name="Wu L."/>
            <person name="Ma J."/>
        </authorList>
    </citation>
    <scope>NUCLEOTIDE SEQUENCE [LARGE SCALE GENOMIC DNA]</scope>
    <source>
        <strain evidence="13">CGMCC 4.7106</strain>
    </source>
</reference>
<accession>A0ABW5D7T2</accession>
<proteinExistence type="inferred from homology"/>
<feature type="active site" description="Nucleophile" evidence="10">
    <location>
        <position position="80"/>
    </location>
</feature>
<dbReference type="Gene3D" id="3.40.50.880">
    <property type="match status" value="1"/>
</dbReference>
<gene>
    <name evidence="10 12" type="primary">hisH</name>
    <name evidence="12" type="ORF">ACFSSA_10575</name>
</gene>
<evidence type="ECO:0000256" key="8">
    <source>
        <dbReference type="ARBA" id="ARBA00047838"/>
    </source>
</evidence>
<keyword evidence="13" id="KW-1185">Reference proteome</keyword>
<feature type="active site" evidence="10">
    <location>
        <position position="186"/>
    </location>
</feature>
<evidence type="ECO:0000256" key="10">
    <source>
        <dbReference type="HAMAP-Rule" id="MF_00278"/>
    </source>
</evidence>
<comment type="catalytic activity">
    <reaction evidence="9 10">
        <text>L-glutamine + H2O = L-glutamate + NH4(+)</text>
        <dbReference type="Rhea" id="RHEA:15889"/>
        <dbReference type="ChEBI" id="CHEBI:15377"/>
        <dbReference type="ChEBI" id="CHEBI:28938"/>
        <dbReference type="ChEBI" id="CHEBI:29985"/>
        <dbReference type="ChEBI" id="CHEBI:58359"/>
        <dbReference type="EC" id="3.5.1.2"/>
    </reaction>
</comment>
<dbReference type="Proteomes" id="UP001597375">
    <property type="component" value="Unassembled WGS sequence"/>
</dbReference>
<dbReference type="EC" id="3.5.1.2" evidence="10"/>
<evidence type="ECO:0000256" key="9">
    <source>
        <dbReference type="ARBA" id="ARBA00049534"/>
    </source>
</evidence>
<comment type="subcellular location">
    <subcellularLocation>
        <location evidence="10">Cytoplasm</location>
    </subcellularLocation>
</comment>
<dbReference type="HAMAP" id="MF_00278">
    <property type="entry name" value="HisH"/>
    <property type="match status" value="1"/>
</dbReference>
<evidence type="ECO:0000256" key="2">
    <source>
        <dbReference type="ARBA" id="ARBA00011152"/>
    </source>
</evidence>
<dbReference type="PROSITE" id="PS51274">
    <property type="entry name" value="GATASE_COBBQ"/>
    <property type="match status" value="1"/>
</dbReference>
<dbReference type="PIRSF" id="PIRSF000495">
    <property type="entry name" value="Amidotransf_hisH"/>
    <property type="match status" value="1"/>
</dbReference>
<evidence type="ECO:0000256" key="4">
    <source>
        <dbReference type="ARBA" id="ARBA00022801"/>
    </source>
</evidence>
<comment type="function">
    <text evidence="10">IGPS catalyzes the conversion of PRFAR and glutamine to IGP, AICAR and glutamate. The HisH subunit catalyzes the hydrolysis of glutamine to glutamate and ammonia as part of the synthesis of IGP and AICAR. The resulting ammonia molecule is channeled to the active site of HisF.</text>
</comment>
<evidence type="ECO:0000256" key="5">
    <source>
        <dbReference type="ARBA" id="ARBA00022962"/>
    </source>
</evidence>
<name>A0ABW5D7T2_9BACT</name>